<feature type="signal peptide" evidence="1">
    <location>
        <begin position="1"/>
        <end position="22"/>
    </location>
</feature>
<reference evidence="2" key="1">
    <citation type="submission" date="2020-11" db="EMBL/GenBank/DDBJ databases">
        <authorList>
            <person name="Tran Van P."/>
        </authorList>
    </citation>
    <scope>NUCLEOTIDE SEQUENCE</scope>
</reference>
<evidence type="ECO:0000313" key="2">
    <source>
        <dbReference type="EMBL" id="CAD7250964.1"/>
    </source>
</evidence>
<gene>
    <name evidence="2" type="ORF">DSTB1V02_LOCUS10733</name>
</gene>
<feature type="chain" id="PRO_5036210569" evidence="1">
    <location>
        <begin position="23"/>
        <end position="125"/>
    </location>
</feature>
<dbReference type="Proteomes" id="UP000677054">
    <property type="component" value="Unassembled WGS sequence"/>
</dbReference>
<protein>
    <submittedName>
        <fullName evidence="2">Uncharacterized protein</fullName>
    </submittedName>
</protein>
<proteinExistence type="predicted"/>
<organism evidence="2">
    <name type="scientific">Darwinula stevensoni</name>
    <dbReference type="NCBI Taxonomy" id="69355"/>
    <lineage>
        <taxon>Eukaryota</taxon>
        <taxon>Metazoa</taxon>
        <taxon>Ecdysozoa</taxon>
        <taxon>Arthropoda</taxon>
        <taxon>Crustacea</taxon>
        <taxon>Oligostraca</taxon>
        <taxon>Ostracoda</taxon>
        <taxon>Podocopa</taxon>
        <taxon>Podocopida</taxon>
        <taxon>Darwinulocopina</taxon>
        <taxon>Darwinuloidea</taxon>
        <taxon>Darwinulidae</taxon>
        <taxon>Darwinula</taxon>
    </lineage>
</organism>
<dbReference type="EMBL" id="LR902701">
    <property type="protein sequence ID" value="CAD7250964.1"/>
    <property type="molecule type" value="Genomic_DNA"/>
</dbReference>
<feature type="non-terminal residue" evidence="2">
    <location>
        <position position="1"/>
    </location>
</feature>
<name>A0A7R9FQ68_9CRUS</name>
<evidence type="ECO:0000256" key="1">
    <source>
        <dbReference type="SAM" id="SignalP"/>
    </source>
</evidence>
<keyword evidence="1" id="KW-0732">Signal</keyword>
<keyword evidence="3" id="KW-1185">Reference proteome</keyword>
<accession>A0A7R9FQ68</accession>
<dbReference type="AlphaFoldDB" id="A0A7R9FQ68"/>
<dbReference type="EMBL" id="CAJPEV010003184">
    <property type="protein sequence ID" value="CAG0899143.1"/>
    <property type="molecule type" value="Genomic_DNA"/>
</dbReference>
<evidence type="ECO:0000313" key="3">
    <source>
        <dbReference type="Proteomes" id="UP000677054"/>
    </source>
</evidence>
<sequence length="125" mass="13084">MRMWTGWAVPAAGLQRPWIWMSQVCCGAGPLFLTRVASELEGSTEAVKKVEAERPIPRPLSIGRTLEAESVEESPGSVNAVLAYLLELKDFGPAGGAQQGWGGEIGVTALPILGSPGSLREPAGG</sequence>